<reference evidence="2 3" key="1">
    <citation type="journal article" date="2016" name="Genome Announc.">
        <title>Complete Genome Sequences of Aerococcus christensenii CCUG 28831T, Aerococcus sanguinicola CCUG 43001T, Aerococcus urinae CCUG 36881T, Aerococcus urinaeequi CCUG 28094T, Aerococcus urinaehominis CCUG 42038 BT, and Aerococcus viridans CCUG 4311T.</title>
        <authorList>
            <person name="Carkaci D."/>
            <person name="Dargis R."/>
            <person name="Nielsen X.C."/>
            <person name="Skovgaard O."/>
            <person name="Fuursted K."/>
            <person name="Christensen J.J."/>
        </authorList>
    </citation>
    <scope>NUCLEOTIDE SEQUENCE [LARGE SCALE GENOMIC DNA]</scope>
    <source>
        <strain evidence="2 3">CCUG4311</strain>
    </source>
</reference>
<dbReference type="CDD" id="cd00093">
    <property type="entry name" value="HTH_XRE"/>
    <property type="match status" value="1"/>
</dbReference>
<dbReference type="InterPro" id="IPR001387">
    <property type="entry name" value="Cro/C1-type_HTH"/>
</dbReference>
<evidence type="ECO:0000259" key="1">
    <source>
        <dbReference type="PROSITE" id="PS50943"/>
    </source>
</evidence>
<protein>
    <submittedName>
        <fullName evidence="2">XRE family transcriptional regulator</fullName>
    </submittedName>
</protein>
<proteinExistence type="predicted"/>
<dbReference type="GeneID" id="32029369"/>
<sequence>MKNNFSIVLATKHKKVADVHKETGLSKDSLTKFYYQRTIPSGRTLITLAEYLDCSIDELLGLKPYVVEV</sequence>
<dbReference type="RefSeq" id="WP_003142866.1">
    <property type="nucleotide sequence ID" value="NZ_CP014164.1"/>
</dbReference>
<evidence type="ECO:0000313" key="2">
    <source>
        <dbReference type="EMBL" id="AMC00137.1"/>
    </source>
</evidence>
<dbReference type="Pfam" id="PF13443">
    <property type="entry name" value="HTH_26"/>
    <property type="match status" value="1"/>
</dbReference>
<dbReference type="SUPFAM" id="SSF47413">
    <property type="entry name" value="lambda repressor-like DNA-binding domains"/>
    <property type="match status" value="1"/>
</dbReference>
<name>A0AAU8U1R4_9LACT</name>
<dbReference type="KEGG" id="avs:AWM76_00390"/>
<evidence type="ECO:0000313" key="3">
    <source>
        <dbReference type="Proteomes" id="UP000066986"/>
    </source>
</evidence>
<gene>
    <name evidence="2" type="ORF">AWM76_00390</name>
</gene>
<feature type="domain" description="HTH cro/C1-type" evidence="1">
    <location>
        <begin position="37"/>
        <end position="59"/>
    </location>
</feature>
<dbReference type="GO" id="GO:0003677">
    <property type="term" value="F:DNA binding"/>
    <property type="evidence" value="ECO:0007669"/>
    <property type="project" value="InterPro"/>
</dbReference>
<dbReference type="InterPro" id="IPR010982">
    <property type="entry name" value="Lambda_DNA-bd_dom_sf"/>
</dbReference>
<reference evidence="3" key="2">
    <citation type="submission" date="2016-01" db="EMBL/GenBank/DDBJ databases">
        <title>Six Aerococcus type strain genome sequencing and assembly using PacBio and Illumina Hiseq.</title>
        <authorList>
            <person name="Carkaci D."/>
            <person name="Dargis R."/>
            <person name="Nielsen X.C."/>
            <person name="Skovgaard O."/>
            <person name="Fuursted K."/>
            <person name="Christensen J.J."/>
        </authorList>
    </citation>
    <scope>NUCLEOTIDE SEQUENCE [LARGE SCALE GENOMIC DNA]</scope>
    <source>
        <strain evidence="3">CCUG4311</strain>
    </source>
</reference>
<dbReference type="Gene3D" id="1.10.260.40">
    <property type="entry name" value="lambda repressor-like DNA-binding domains"/>
    <property type="match status" value="1"/>
</dbReference>
<dbReference type="Proteomes" id="UP000066986">
    <property type="component" value="Chromosome"/>
</dbReference>
<dbReference type="EMBL" id="CP014164">
    <property type="protein sequence ID" value="AMC00137.1"/>
    <property type="molecule type" value="Genomic_DNA"/>
</dbReference>
<dbReference type="PROSITE" id="PS50943">
    <property type="entry name" value="HTH_CROC1"/>
    <property type="match status" value="1"/>
</dbReference>
<dbReference type="AlphaFoldDB" id="A0AAU8U1R4"/>
<accession>A0AAU8U1R4</accession>
<organism evidence="2 3">
    <name type="scientific">Aerococcus viridans</name>
    <dbReference type="NCBI Taxonomy" id="1377"/>
    <lineage>
        <taxon>Bacteria</taxon>
        <taxon>Bacillati</taxon>
        <taxon>Bacillota</taxon>
        <taxon>Bacilli</taxon>
        <taxon>Lactobacillales</taxon>
        <taxon>Aerococcaceae</taxon>
        <taxon>Aerococcus</taxon>
    </lineage>
</organism>